<gene>
    <name evidence="2" type="ORF">ACE1CC_04125</name>
</gene>
<dbReference type="EMBL" id="JBHFNQ010000037">
    <property type="protein sequence ID" value="MFB2876059.1"/>
    <property type="molecule type" value="Genomic_DNA"/>
</dbReference>
<evidence type="ECO:0000313" key="2">
    <source>
        <dbReference type="EMBL" id="MFB2876059.1"/>
    </source>
</evidence>
<organism evidence="2 3">
    <name type="scientific">Floridaenema aerugineum BLCC-F46</name>
    <dbReference type="NCBI Taxonomy" id="3153654"/>
    <lineage>
        <taxon>Bacteria</taxon>
        <taxon>Bacillati</taxon>
        <taxon>Cyanobacteriota</taxon>
        <taxon>Cyanophyceae</taxon>
        <taxon>Oscillatoriophycideae</taxon>
        <taxon>Aerosakkonematales</taxon>
        <taxon>Aerosakkonemataceae</taxon>
        <taxon>Floridanema</taxon>
        <taxon>Floridanema aerugineum</taxon>
    </lineage>
</organism>
<dbReference type="RefSeq" id="WP_413269202.1">
    <property type="nucleotide sequence ID" value="NZ_JBHFNQ010000037.1"/>
</dbReference>
<evidence type="ECO:0000256" key="1">
    <source>
        <dbReference type="SAM" id="MobiDB-lite"/>
    </source>
</evidence>
<evidence type="ECO:0000313" key="3">
    <source>
        <dbReference type="Proteomes" id="UP001576774"/>
    </source>
</evidence>
<proteinExistence type="predicted"/>
<comment type="caution">
    <text evidence="2">The sequence shown here is derived from an EMBL/GenBank/DDBJ whole genome shotgun (WGS) entry which is preliminary data.</text>
</comment>
<dbReference type="Proteomes" id="UP001576774">
    <property type="component" value="Unassembled WGS sequence"/>
</dbReference>
<name>A0ABV4WZX3_9CYAN</name>
<accession>A0ABV4WZX3</accession>
<reference evidence="2 3" key="1">
    <citation type="submission" date="2024-09" db="EMBL/GenBank/DDBJ databases">
        <title>Floridaenema gen nov. (Aerosakkonemataceae, Aerosakkonematales ord. nov., Cyanobacteria) from benthic tropical and subtropical fresh waters, with the description of four new species.</title>
        <authorList>
            <person name="Moretto J.A."/>
            <person name="Berthold D.E."/>
            <person name="Lefler F.W."/>
            <person name="Huang I.-S."/>
            <person name="Laughinghouse H. IV."/>
        </authorList>
    </citation>
    <scope>NUCLEOTIDE SEQUENCE [LARGE SCALE GENOMIC DNA]</scope>
    <source>
        <strain evidence="2 3">BLCC-F46</strain>
    </source>
</reference>
<feature type="region of interest" description="Disordered" evidence="1">
    <location>
        <begin position="40"/>
        <end position="73"/>
    </location>
</feature>
<feature type="compositionally biased region" description="Basic and acidic residues" evidence="1">
    <location>
        <begin position="48"/>
        <end position="58"/>
    </location>
</feature>
<sequence length="73" mass="8449">MNAHKIETTLTDNGTLLLKDLPFQAGDSVEIIILKRNYQQSESNPYPLRDKQPYRYDDPCEPATPLEDWEALQ</sequence>
<protein>
    <submittedName>
        <fullName evidence="2">Uncharacterized protein</fullName>
    </submittedName>
</protein>
<keyword evidence="3" id="KW-1185">Reference proteome</keyword>